<evidence type="ECO:0000313" key="1">
    <source>
        <dbReference type="EMBL" id="KAJ7697381.1"/>
    </source>
</evidence>
<comment type="caution">
    <text evidence="1">The sequence shown here is derived from an EMBL/GenBank/DDBJ whole genome shotgun (WGS) entry which is preliminary data.</text>
</comment>
<evidence type="ECO:0000313" key="2">
    <source>
        <dbReference type="Proteomes" id="UP001221757"/>
    </source>
</evidence>
<accession>A0AAD7DRE4</accession>
<dbReference type="Proteomes" id="UP001221757">
    <property type="component" value="Unassembled WGS sequence"/>
</dbReference>
<proteinExistence type="predicted"/>
<name>A0AAD7DRE4_MYCRO</name>
<gene>
    <name evidence="1" type="ORF">B0H17DRAFT_1130363</name>
</gene>
<dbReference type="EMBL" id="JARKIE010000030">
    <property type="protein sequence ID" value="KAJ7697381.1"/>
    <property type="molecule type" value="Genomic_DNA"/>
</dbReference>
<protein>
    <submittedName>
        <fullName evidence="1">Uncharacterized protein</fullName>
    </submittedName>
</protein>
<keyword evidence="2" id="KW-1185">Reference proteome</keyword>
<reference evidence="1" key="1">
    <citation type="submission" date="2023-03" db="EMBL/GenBank/DDBJ databases">
        <title>Massive genome expansion in bonnet fungi (Mycena s.s.) driven by repeated elements and novel gene families across ecological guilds.</title>
        <authorList>
            <consortium name="Lawrence Berkeley National Laboratory"/>
            <person name="Harder C.B."/>
            <person name="Miyauchi S."/>
            <person name="Viragh M."/>
            <person name="Kuo A."/>
            <person name="Thoen E."/>
            <person name="Andreopoulos B."/>
            <person name="Lu D."/>
            <person name="Skrede I."/>
            <person name="Drula E."/>
            <person name="Henrissat B."/>
            <person name="Morin E."/>
            <person name="Kohler A."/>
            <person name="Barry K."/>
            <person name="LaButti K."/>
            <person name="Morin E."/>
            <person name="Salamov A."/>
            <person name="Lipzen A."/>
            <person name="Mereny Z."/>
            <person name="Hegedus B."/>
            <person name="Baldrian P."/>
            <person name="Stursova M."/>
            <person name="Weitz H."/>
            <person name="Taylor A."/>
            <person name="Grigoriev I.V."/>
            <person name="Nagy L.G."/>
            <person name="Martin F."/>
            <person name="Kauserud H."/>
        </authorList>
    </citation>
    <scope>NUCLEOTIDE SEQUENCE</scope>
    <source>
        <strain evidence="1">CBHHK067</strain>
    </source>
</reference>
<organism evidence="1 2">
    <name type="scientific">Mycena rosella</name>
    <name type="common">Pink bonnet</name>
    <name type="synonym">Agaricus rosellus</name>
    <dbReference type="NCBI Taxonomy" id="1033263"/>
    <lineage>
        <taxon>Eukaryota</taxon>
        <taxon>Fungi</taxon>
        <taxon>Dikarya</taxon>
        <taxon>Basidiomycota</taxon>
        <taxon>Agaricomycotina</taxon>
        <taxon>Agaricomycetes</taxon>
        <taxon>Agaricomycetidae</taxon>
        <taxon>Agaricales</taxon>
        <taxon>Marasmiineae</taxon>
        <taxon>Mycenaceae</taxon>
        <taxon>Mycena</taxon>
    </lineage>
</organism>
<sequence>MRLEDPTIIPSLKMNTVLHTVFRRPKSGESLEDKGIYEKRKRKRIYIEYRAIAVDGLCRLLLALAGPTALDYFPRLLRKGAANASTAHQALDFPAAQRTAHIERFTAISGCAGLQEYSNQAEPKHFLAELYNTQQEGMRMRYEDALYSVMISSGCVAQ</sequence>
<dbReference type="AlphaFoldDB" id="A0AAD7DRE4"/>